<dbReference type="PANTHER" id="PTHR32071">
    <property type="entry name" value="TRANSCRIPTIONAL REGULATORY PROTEIN"/>
    <property type="match status" value="1"/>
</dbReference>
<evidence type="ECO:0000313" key="6">
    <source>
        <dbReference type="EMBL" id="MBL3680394.1"/>
    </source>
</evidence>
<evidence type="ECO:0000256" key="3">
    <source>
        <dbReference type="ARBA" id="ARBA00023015"/>
    </source>
</evidence>
<dbReference type="PRINTS" id="PR01590">
    <property type="entry name" value="HTHFIS"/>
</dbReference>
<dbReference type="InterPro" id="IPR009057">
    <property type="entry name" value="Homeodomain-like_sf"/>
</dbReference>
<feature type="domain" description="Sigma-54 factor interaction" evidence="5">
    <location>
        <begin position="113"/>
        <end position="308"/>
    </location>
</feature>
<keyword evidence="4" id="KW-0804">Transcription</keyword>
<dbReference type="Gene3D" id="1.10.8.60">
    <property type="match status" value="1"/>
</dbReference>
<gene>
    <name evidence="6" type="ORF">D3230_14010</name>
</gene>
<evidence type="ECO:0000313" key="7">
    <source>
        <dbReference type="Proteomes" id="UP001645859"/>
    </source>
</evidence>
<name>A0ABS1SIK4_9MICO</name>
<accession>A0ABS1SIK4</accession>
<dbReference type="EMBL" id="QYAC01000008">
    <property type="protein sequence ID" value="MBL3680394.1"/>
    <property type="molecule type" value="Genomic_DNA"/>
</dbReference>
<evidence type="ECO:0000256" key="4">
    <source>
        <dbReference type="ARBA" id="ARBA00023163"/>
    </source>
</evidence>
<keyword evidence="1" id="KW-0547">Nucleotide-binding</keyword>
<dbReference type="InterPro" id="IPR058031">
    <property type="entry name" value="AAA_lid_NorR"/>
</dbReference>
<sequence>MSGALQPGADRLIYEFLRRSGLSAEPVIAFTSQGTVMQNSAARRFSPEDVRAIQGASQSSDSRGHAIVATSLGPVQLSVEQRLGRENRVVRIVFPDPGREPCSDLAVAGPIPLAGHSAHWRRTLDAVRRAQGGRRPLLVSGEAGVGKASLAAGEALRASRAGQGISIVDAQAIVALGPGRWFDRADEVVRSGDRVVVTRVDALEPRQLGGLRALVRTAPAPHRIALTIAADSPAAAGEIGFMLDAECVAIPALRSRGEDLAELWRSFALRAGAPRGTALTDAALAALREYAWPGNLPELRAAAIHSVSRATHPVVRRRDLPSYLPGRPQRGLMERAEQDAIRRALLVADGNRSRAAEILGISRATLYRKIRVPGHGGT</sequence>
<dbReference type="Proteomes" id="UP001645859">
    <property type="component" value="Unassembled WGS sequence"/>
</dbReference>
<dbReference type="InterPro" id="IPR027417">
    <property type="entry name" value="P-loop_NTPase"/>
</dbReference>
<dbReference type="InterPro" id="IPR002197">
    <property type="entry name" value="HTH_Fis"/>
</dbReference>
<evidence type="ECO:0000256" key="2">
    <source>
        <dbReference type="ARBA" id="ARBA00022840"/>
    </source>
</evidence>
<dbReference type="Pfam" id="PF25601">
    <property type="entry name" value="AAA_lid_14"/>
    <property type="match status" value="1"/>
</dbReference>
<reference evidence="6 7" key="1">
    <citation type="submission" date="2018-09" db="EMBL/GenBank/DDBJ databases">
        <title>Comparative genomics of Leucobacter spp.</title>
        <authorList>
            <person name="Reis A.C."/>
            <person name="Kolvenbach B.A."/>
            <person name="Corvini P.F.X."/>
            <person name="Nunes O.C."/>
        </authorList>
    </citation>
    <scope>NUCLEOTIDE SEQUENCE [LARGE SCALE GENOMIC DNA]</scope>
    <source>
        <strain evidence="6 7">TAN 31504</strain>
    </source>
</reference>
<dbReference type="Pfam" id="PF02954">
    <property type="entry name" value="HTH_8"/>
    <property type="match status" value="1"/>
</dbReference>
<keyword evidence="3" id="KW-0805">Transcription regulation</keyword>
<dbReference type="Gene3D" id="1.10.10.60">
    <property type="entry name" value="Homeodomain-like"/>
    <property type="match status" value="1"/>
</dbReference>
<dbReference type="SUPFAM" id="SSF52540">
    <property type="entry name" value="P-loop containing nucleoside triphosphate hydrolases"/>
    <property type="match status" value="1"/>
</dbReference>
<keyword evidence="2" id="KW-0067">ATP-binding</keyword>
<dbReference type="SUPFAM" id="SSF46689">
    <property type="entry name" value="Homeodomain-like"/>
    <property type="match status" value="1"/>
</dbReference>
<dbReference type="RefSeq" id="WP_202345672.1">
    <property type="nucleotide sequence ID" value="NZ_BAAAPI010000005.1"/>
</dbReference>
<dbReference type="PROSITE" id="PS50045">
    <property type="entry name" value="SIGMA54_INTERACT_4"/>
    <property type="match status" value="1"/>
</dbReference>
<dbReference type="InterPro" id="IPR002078">
    <property type="entry name" value="Sigma_54_int"/>
</dbReference>
<keyword evidence="7" id="KW-1185">Reference proteome</keyword>
<evidence type="ECO:0000256" key="1">
    <source>
        <dbReference type="ARBA" id="ARBA00022741"/>
    </source>
</evidence>
<comment type="caution">
    <text evidence="6">The sequence shown here is derived from an EMBL/GenBank/DDBJ whole genome shotgun (WGS) entry which is preliminary data.</text>
</comment>
<proteinExistence type="predicted"/>
<protein>
    <recommendedName>
        <fullName evidence="5">Sigma-54 factor interaction domain-containing protein</fullName>
    </recommendedName>
</protein>
<evidence type="ECO:0000259" key="5">
    <source>
        <dbReference type="PROSITE" id="PS50045"/>
    </source>
</evidence>
<organism evidence="6 7">
    <name type="scientific">Leucobacter chromiireducens subsp. solipictus</name>
    <dbReference type="NCBI Taxonomy" id="398235"/>
    <lineage>
        <taxon>Bacteria</taxon>
        <taxon>Bacillati</taxon>
        <taxon>Actinomycetota</taxon>
        <taxon>Actinomycetes</taxon>
        <taxon>Micrococcales</taxon>
        <taxon>Microbacteriaceae</taxon>
        <taxon>Leucobacter</taxon>
    </lineage>
</organism>